<organism evidence="3 4">
    <name type="scientific">Cyclobacterium amurskyense</name>
    <dbReference type="NCBI Taxonomy" id="320787"/>
    <lineage>
        <taxon>Bacteria</taxon>
        <taxon>Pseudomonadati</taxon>
        <taxon>Bacteroidota</taxon>
        <taxon>Cytophagia</taxon>
        <taxon>Cytophagales</taxon>
        <taxon>Cyclobacteriaceae</taxon>
        <taxon>Cyclobacterium</taxon>
    </lineage>
</organism>
<dbReference type="Gene3D" id="3.40.50.720">
    <property type="entry name" value="NAD(P)-binding Rossmann-like Domain"/>
    <property type="match status" value="1"/>
</dbReference>
<evidence type="ECO:0000256" key="1">
    <source>
        <dbReference type="ARBA" id="ARBA00006484"/>
    </source>
</evidence>
<evidence type="ECO:0000313" key="3">
    <source>
        <dbReference type="EMBL" id="AKP51799.1"/>
    </source>
</evidence>
<dbReference type="STRING" id="320787.CA2015_2383"/>
<dbReference type="CDD" id="cd05233">
    <property type="entry name" value="SDR_c"/>
    <property type="match status" value="1"/>
</dbReference>
<dbReference type="Pfam" id="PF13561">
    <property type="entry name" value="adh_short_C2"/>
    <property type="match status" value="1"/>
</dbReference>
<dbReference type="GO" id="GO:0016491">
    <property type="term" value="F:oxidoreductase activity"/>
    <property type="evidence" value="ECO:0007669"/>
    <property type="project" value="UniProtKB-KW"/>
</dbReference>
<keyword evidence="4" id="KW-1185">Reference proteome</keyword>
<dbReference type="PANTHER" id="PTHR43639:SF1">
    <property type="entry name" value="SHORT-CHAIN DEHYDROGENASE_REDUCTASE FAMILY PROTEIN"/>
    <property type="match status" value="1"/>
</dbReference>
<proteinExistence type="inferred from homology"/>
<dbReference type="PRINTS" id="PR00081">
    <property type="entry name" value="GDHRDH"/>
</dbReference>
<dbReference type="RefSeq" id="WP_048642101.1">
    <property type="nucleotide sequence ID" value="NZ_CP012040.1"/>
</dbReference>
<name>A0A0H4PC12_9BACT</name>
<dbReference type="PATRIC" id="fig|320787.5.peg.2609"/>
<dbReference type="InterPro" id="IPR036291">
    <property type="entry name" value="NAD(P)-bd_dom_sf"/>
</dbReference>
<dbReference type="PRINTS" id="PR00080">
    <property type="entry name" value="SDRFAMILY"/>
</dbReference>
<dbReference type="SUPFAM" id="SSF51735">
    <property type="entry name" value="NAD(P)-binding Rossmann-fold domains"/>
    <property type="match status" value="1"/>
</dbReference>
<dbReference type="PANTHER" id="PTHR43639">
    <property type="entry name" value="OXIDOREDUCTASE, SHORT-CHAIN DEHYDROGENASE/REDUCTASE FAMILY (AFU_ORTHOLOGUE AFUA_5G02870)"/>
    <property type="match status" value="1"/>
</dbReference>
<dbReference type="EMBL" id="CP012040">
    <property type="protein sequence ID" value="AKP51799.1"/>
    <property type="molecule type" value="Genomic_DNA"/>
</dbReference>
<dbReference type="KEGG" id="camu:CA2015_2383"/>
<accession>A0A0H4PC12</accession>
<dbReference type="InterPro" id="IPR002347">
    <property type="entry name" value="SDR_fam"/>
</dbReference>
<evidence type="ECO:0000313" key="4">
    <source>
        <dbReference type="Proteomes" id="UP000036520"/>
    </source>
</evidence>
<protein>
    <submittedName>
        <fullName evidence="3">3-oxoacyl-[acyl-carrier protein] reductase</fullName>
    </submittedName>
</protein>
<dbReference type="FunFam" id="3.40.50.720:FF:000084">
    <property type="entry name" value="Short-chain dehydrogenase reductase"/>
    <property type="match status" value="1"/>
</dbReference>
<keyword evidence="2" id="KW-0560">Oxidoreductase</keyword>
<gene>
    <name evidence="3" type="ORF">CA2015_2383</name>
</gene>
<evidence type="ECO:0000256" key="2">
    <source>
        <dbReference type="ARBA" id="ARBA00023002"/>
    </source>
</evidence>
<reference evidence="3 4" key="1">
    <citation type="submission" date="2015-07" db="EMBL/GenBank/DDBJ databases">
        <authorList>
            <person name="Kim K.M."/>
        </authorList>
    </citation>
    <scope>NUCLEOTIDE SEQUENCE [LARGE SCALE GENOMIC DNA]</scope>
    <source>
        <strain evidence="3 4">KCTC 12363</strain>
    </source>
</reference>
<dbReference type="AlphaFoldDB" id="A0A0H4PC12"/>
<dbReference type="OrthoDB" id="9804104at2"/>
<dbReference type="Proteomes" id="UP000036520">
    <property type="component" value="Chromosome"/>
</dbReference>
<sequence>MKSEVENKPRVVIVTGASRGIGKAITEAFIANGDFVAMVSENKDELQAAAASLSKPENVLVLDGDLAIDDFVDEIVEVTYSKWGKIDVLINNAAWRTIETLNTISRENWEKTLKICLTSPVFLSKLAAKKMASGREGGVIVHLSSVMAERAGGSSPAYIAAKGALLSLTYEMAALYGPSGIRVVAVCPGNVTTAMSSNFKDTEGIDVSQSLVDEMEDMTPLQRSASPEEIANGVFWLASDNASFVNGTSLVIDGGFAHNFNSYKNKKLQFPNEF</sequence>
<comment type="similarity">
    <text evidence="1">Belongs to the short-chain dehydrogenases/reductases (SDR) family.</text>
</comment>